<dbReference type="GO" id="GO:0005840">
    <property type="term" value="C:ribosome"/>
    <property type="evidence" value="ECO:0007669"/>
    <property type="project" value="UniProtKB-KW"/>
</dbReference>
<keyword evidence="12" id="KW-0066">ATP synthesis</keyword>
<dbReference type="Pfam" id="PF00828">
    <property type="entry name" value="Ribosomal_L27A"/>
    <property type="match status" value="1"/>
</dbReference>
<evidence type="ECO:0000256" key="5">
    <source>
        <dbReference type="ARBA" id="ARBA00022692"/>
    </source>
</evidence>
<sequence length="340" mass="36338">VVSTTTSSNTNGVRVIVIFIGIGILALGLAGLITGAIGAAFLGTDSLLPKPEVHLPAQQILGDDAGTTLDGGTKFVLTNTILSSLITSGILIALFVFGTSRLKVVPGRFQGLLETVVEGLLGFIESVLGAGKGRAIFPLIATLFLFVSFNSWLSLLPVYQSFGVTRYETITLDELNHFEDNQKVTEDDLEHLVAERYMAAHPDAKNHHVIERFEIVNEGTLTKPLTVEAHRFSQGSDAVIEAIRGEGENGAPTFGKADSMSPGLNATFVRPAGTDLNMPLALALIAFLFVEVLGLRAHGLRYFGEFFRFGALLKGKIGMGVIDFFVGALEGISHLVRLVS</sequence>
<reference evidence="15" key="1">
    <citation type="submission" date="2018-05" db="EMBL/GenBank/DDBJ databases">
        <authorList>
            <person name="Lanie J.A."/>
            <person name="Ng W.-L."/>
            <person name="Kazmierczak K.M."/>
            <person name="Andrzejewski T.M."/>
            <person name="Davidsen T.M."/>
            <person name="Wayne K.J."/>
            <person name="Tettelin H."/>
            <person name="Glass J.I."/>
            <person name="Rusch D."/>
            <person name="Podicherti R."/>
            <person name="Tsui H.-C.T."/>
            <person name="Winkler M.E."/>
        </authorList>
    </citation>
    <scope>NUCLEOTIDE SEQUENCE</scope>
</reference>
<keyword evidence="11" id="KW-0687">Ribonucleoprotein</keyword>
<evidence type="ECO:0000256" key="3">
    <source>
        <dbReference type="ARBA" id="ARBA00022448"/>
    </source>
</evidence>
<evidence type="ECO:0000256" key="2">
    <source>
        <dbReference type="ARBA" id="ARBA00006810"/>
    </source>
</evidence>
<dbReference type="GO" id="GO:1990904">
    <property type="term" value="C:ribonucleoprotein complex"/>
    <property type="evidence" value="ECO:0007669"/>
    <property type="project" value="UniProtKB-KW"/>
</dbReference>
<dbReference type="PANTHER" id="PTHR42823">
    <property type="entry name" value="ATP SYNTHASE SUBUNIT A, CHLOROPLASTIC"/>
    <property type="match status" value="1"/>
</dbReference>
<dbReference type="InterPro" id="IPR045082">
    <property type="entry name" value="ATP_syn_F0_a_bact/chloroplast"/>
</dbReference>
<evidence type="ECO:0000313" key="15">
    <source>
        <dbReference type="EMBL" id="SVC69762.1"/>
    </source>
</evidence>
<keyword evidence="6" id="KW-0375">Hydrogen ion transport</keyword>
<evidence type="ECO:0000256" key="1">
    <source>
        <dbReference type="ARBA" id="ARBA00004141"/>
    </source>
</evidence>
<accession>A0A382PCW0</accession>
<feature type="non-terminal residue" evidence="15">
    <location>
        <position position="1"/>
    </location>
</feature>
<feature type="transmembrane region" description="Helical" evidence="13">
    <location>
        <begin position="317"/>
        <end position="336"/>
    </location>
</feature>
<dbReference type="PANTHER" id="PTHR42823:SF3">
    <property type="entry name" value="ATP SYNTHASE SUBUNIT A, CHLOROPLASTIC"/>
    <property type="match status" value="1"/>
</dbReference>
<feature type="domain" description="Large ribosomal subunit protein uL15/eL18" evidence="14">
    <location>
        <begin position="169"/>
        <end position="245"/>
    </location>
</feature>
<keyword evidence="3" id="KW-0813">Transport</keyword>
<dbReference type="InterPro" id="IPR000568">
    <property type="entry name" value="ATP_synth_F0_asu"/>
</dbReference>
<keyword evidence="9" id="KW-0406">Ion transport</keyword>
<dbReference type="GO" id="GO:0046933">
    <property type="term" value="F:proton-transporting ATP synthase activity, rotational mechanism"/>
    <property type="evidence" value="ECO:0007669"/>
    <property type="project" value="TreeGrafter"/>
</dbReference>
<protein>
    <recommendedName>
        <fullName evidence="14">Large ribosomal subunit protein uL15/eL18 domain-containing protein</fullName>
    </recommendedName>
</protein>
<dbReference type="Gene3D" id="1.20.120.220">
    <property type="entry name" value="ATP synthase, F0 complex, subunit A"/>
    <property type="match status" value="1"/>
</dbReference>
<evidence type="ECO:0000256" key="13">
    <source>
        <dbReference type="SAM" id="Phobius"/>
    </source>
</evidence>
<feature type="transmembrane region" description="Helical" evidence="13">
    <location>
        <begin position="280"/>
        <end position="297"/>
    </location>
</feature>
<keyword evidence="10 13" id="KW-0472">Membrane</keyword>
<dbReference type="GO" id="GO:0042777">
    <property type="term" value="P:proton motive force-driven plasma membrane ATP synthesis"/>
    <property type="evidence" value="ECO:0007669"/>
    <property type="project" value="TreeGrafter"/>
</dbReference>
<dbReference type="GO" id="GO:0045259">
    <property type="term" value="C:proton-transporting ATP synthase complex"/>
    <property type="evidence" value="ECO:0007669"/>
    <property type="project" value="UniProtKB-KW"/>
</dbReference>
<dbReference type="EMBL" id="UINC01105660">
    <property type="protein sequence ID" value="SVC69762.1"/>
    <property type="molecule type" value="Genomic_DNA"/>
</dbReference>
<feature type="transmembrane region" description="Helical" evidence="13">
    <location>
        <begin position="136"/>
        <end position="159"/>
    </location>
</feature>
<evidence type="ECO:0000256" key="11">
    <source>
        <dbReference type="ARBA" id="ARBA00023274"/>
    </source>
</evidence>
<dbReference type="InterPro" id="IPR036227">
    <property type="entry name" value="Ribosomal_uL15/eL18_sf"/>
</dbReference>
<evidence type="ECO:0000256" key="6">
    <source>
        <dbReference type="ARBA" id="ARBA00022781"/>
    </source>
</evidence>
<gene>
    <name evidence="15" type="ORF">METZ01_LOCUS322616</name>
</gene>
<comment type="subcellular location">
    <subcellularLocation>
        <location evidence="1">Membrane</location>
        <topology evidence="1">Multi-pass membrane protein</topology>
    </subcellularLocation>
</comment>
<name>A0A382PCW0_9ZZZZ</name>
<dbReference type="SUPFAM" id="SSF52080">
    <property type="entry name" value="Ribosomal proteins L15p and L18e"/>
    <property type="match status" value="1"/>
</dbReference>
<dbReference type="Pfam" id="PF00119">
    <property type="entry name" value="ATP-synt_A"/>
    <property type="match status" value="1"/>
</dbReference>
<evidence type="ECO:0000256" key="7">
    <source>
        <dbReference type="ARBA" id="ARBA00022980"/>
    </source>
</evidence>
<evidence type="ECO:0000256" key="8">
    <source>
        <dbReference type="ARBA" id="ARBA00022989"/>
    </source>
</evidence>
<keyword evidence="5 13" id="KW-0812">Transmembrane</keyword>
<evidence type="ECO:0000256" key="4">
    <source>
        <dbReference type="ARBA" id="ARBA00022547"/>
    </source>
</evidence>
<keyword evidence="7" id="KW-0689">Ribosomal protein</keyword>
<feature type="non-terminal residue" evidence="15">
    <location>
        <position position="340"/>
    </location>
</feature>
<dbReference type="InterPro" id="IPR021131">
    <property type="entry name" value="Ribosomal_uL15/eL18"/>
</dbReference>
<keyword evidence="4" id="KW-0138">CF(0)</keyword>
<evidence type="ECO:0000256" key="9">
    <source>
        <dbReference type="ARBA" id="ARBA00023065"/>
    </source>
</evidence>
<dbReference type="GO" id="GO:0005886">
    <property type="term" value="C:plasma membrane"/>
    <property type="evidence" value="ECO:0007669"/>
    <property type="project" value="TreeGrafter"/>
</dbReference>
<comment type="similarity">
    <text evidence="2">Belongs to the ATPase A chain family.</text>
</comment>
<dbReference type="AlphaFoldDB" id="A0A382PCW0"/>
<evidence type="ECO:0000256" key="12">
    <source>
        <dbReference type="ARBA" id="ARBA00023310"/>
    </source>
</evidence>
<proteinExistence type="inferred from homology"/>
<dbReference type="Gene3D" id="3.100.10.10">
    <property type="match status" value="1"/>
</dbReference>
<feature type="transmembrane region" description="Helical" evidence="13">
    <location>
        <begin position="15"/>
        <end position="42"/>
    </location>
</feature>
<evidence type="ECO:0000256" key="10">
    <source>
        <dbReference type="ARBA" id="ARBA00023136"/>
    </source>
</evidence>
<keyword evidence="8 13" id="KW-1133">Transmembrane helix</keyword>
<organism evidence="15">
    <name type="scientific">marine metagenome</name>
    <dbReference type="NCBI Taxonomy" id="408172"/>
    <lineage>
        <taxon>unclassified sequences</taxon>
        <taxon>metagenomes</taxon>
        <taxon>ecological metagenomes</taxon>
    </lineage>
</organism>
<evidence type="ECO:0000259" key="14">
    <source>
        <dbReference type="Pfam" id="PF00828"/>
    </source>
</evidence>
<feature type="transmembrane region" description="Helical" evidence="13">
    <location>
        <begin position="81"/>
        <end position="99"/>
    </location>
</feature>
<dbReference type="InterPro" id="IPR035908">
    <property type="entry name" value="F0_ATP_A_sf"/>
</dbReference>